<dbReference type="AlphaFoldDB" id="A0A7D4TY01"/>
<reference evidence="2 3" key="1">
    <citation type="submission" date="2020-05" db="EMBL/GenBank/DDBJ databases">
        <title>Mucilaginibacter mali sp. nov.</title>
        <authorList>
            <person name="Kim H.S."/>
            <person name="Lee K.C."/>
            <person name="Suh M.K."/>
            <person name="Kim J.-S."/>
            <person name="Han K.-I."/>
            <person name="Eom M.K."/>
            <person name="Shin Y.K."/>
            <person name="Lee J.-S."/>
        </authorList>
    </citation>
    <scope>NUCLEOTIDE SEQUENCE [LARGE SCALE GENOMIC DNA]</scope>
    <source>
        <strain evidence="2 3">G2-14</strain>
    </source>
</reference>
<dbReference type="RefSeq" id="WP_173417401.1">
    <property type="nucleotide sequence ID" value="NZ_CP054139.1"/>
</dbReference>
<dbReference type="EMBL" id="CP054139">
    <property type="protein sequence ID" value="QKJ32755.1"/>
    <property type="molecule type" value="Genomic_DNA"/>
</dbReference>
<feature type="chain" id="PRO_5028798061" evidence="1">
    <location>
        <begin position="22"/>
        <end position="284"/>
    </location>
</feature>
<dbReference type="Pfam" id="PF10670">
    <property type="entry name" value="DUF4198"/>
    <property type="match status" value="1"/>
</dbReference>
<accession>A0A7D4TY01</accession>
<evidence type="ECO:0000313" key="3">
    <source>
        <dbReference type="Proteomes" id="UP000505355"/>
    </source>
</evidence>
<dbReference type="InterPro" id="IPR019613">
    <property type="entry name" value="DUF4198"/>
</dbReference>
<name>A0A7D4TY01_9SPHI</name>
<sequence>MKYRNLLPLAILLLAVLRVNAQDSYLSTRTYFLHKGEKLDVYLMYGDQFKDIDEYKYDAAKVKKFMLYDGGKKINLMTAAKDSASPVMSSVMNNPGISVVEMTYDIPVTAIDREVYGQYLNNEGLTKLAETVNNSNQSRFREKKTSYVKLAVMIDKPGSGEFDKQLGQDFEIVFKQNPYKLNYGDDFTGTLYYKGKPLKGAPVDIFLKVPSGNIYPDRVTTNDKGEFSTTVTREGVYLFRSVRTEASKGTDTDFETIQTAFTFLFNSSNTRTMDFKSFGLSDRH</sequence>
<protein>
    <submittedName>
        <fullName evidence="2">DUF4198 domain-containing protein</fullName>
    </submittedName>
</protein>
<evidence type="ECO:0000256" key="1">
    <source>
        <dbReference type="SAM" id="SignalP"/>
    </source>
</evidence>
<keyword evidence="3" id="KW-1185">Reference proteome</keyword>
<dbReference type="KEGG" id="mmab:HQ865_24325"/>
<keyword evidence="1" id="KW-0732">Signal</keyword>
<proteinExistence type="predicted"/>
<feature type="signal peptide" evidence="1">
    <location>
        <begin position="1"/>
        <end position="21"/>
    </location>
</feature>
<dbReference type="Proteomes" id="UP000505355">
    <property type="component" value="Chromosome"/>
</dbReference>
<gene>
    <name evidence="2" type="ORF">HQ865_24325</name>
</gene>
<organism evidence="2 3">
    <name type="scientific">Mucilaginibacter mali</name>
    <dbReference type="NCBI Taxonomy" id="2740462"/>
    <lineage>
        <taxon>Bacteria</taxon>
        <taxon>Pseudomonadati</taxon>
        <taxon>Bacteroidota</taxon>
        <taxon>Sphingobacteriia</taxon>
        <taxon>Sphingobacteriales</taxon>
        <taxon>Sphingobacteriaceae</taxon>
        <taxon>Mucilaginibacter</taxon>
    </lineage>
</organism>
<evidence type="ECO:0000313" key="2">
    <source>
        <dbReference type="EMBL" id="QKJ32755.1"/>
    </source>
</evidence>